<gene>
    <name evidence="3" type="ORF">AVDCRST_MAG86-942</name>
</gene>
<dbReference type="SUPFAM" id="SSF63829">
    <property type="entry name" value="Calcium-dependent phosphotriesterase"/>
    <property type="match status" value="1"/>
</dbReference>
<dbReference type="EMBL" id="CADCWP010000057">
    <property type="protein sequence ID" value="CAA9563183.1"/>
    <property type="molecule type" value="Genomic_DNA"/>
</dbReference>
<feature type="signal peptide" evidence="1">
    <location>
        <begin position="1"/>
        <end position="24"/>
    </location>
</feature>
<reference evidence="3" key="1">
    <citation type="submission" date="2020-02" db="EMBL/GenBank/DDBJ databases">
        <authorList>
            <person name="Meier V. D."/>
        </authorList>
    </citation>
    <scope>NUCLEOTIDE SEQUENCE</scope>
    <source>
        <strain evidence="3">AVDCRST_MAG86</strain>
    </source>
</reference>
<proteinExistence type="predicted"/>
<accession>A0A6J4UXG7</accession>
<dbReference type="PROSITE" id="PS51257">
    <property type="entry name" value="PROKAR_LIPOPROTEIN"/>
    <property type="match status" value="1"/>
</dbReference>
<name>A0A6J4UXG7_9DEIN</name>
<dbReference type="AlphaFoldDB" id="A0A6J4UXG7"/>
<organism evidence="3">
    <name type="scientific">uncultured Truepera sp</name>
    <dbReference type="NCBI Taxonomy" id="543023"/>
    <lineage>
        <taxon>Bacteria</taxon>
        <taxon>Thermotogati</taxon>
        <taxon>Deinococcota</taxon>
        <taxon>Deinococci</taxon>
        <taxon>Trueperales</taxon>
        <taxon>Trueperaceae</taxon>
        <taxon>Truepera</taxon>
        <taxon>environmental samples</taxon>
    </lineage>
</organism>
<evidence type="ECO:0000313" key="3">
    <source>
        <dbReference type="EMBL" id="CAA9563183.1"/>
    </source>
</evidence>
<feature type="domain" description="Pyrrolo-quinoline quinone repeat" evidence="2">
    <location>
        <begin position="114"/>
        <end position="304"/>
    </location>
</feature>
<dbReference type="InterPro" id="IPR002372">
    <property type="entry name" value="PQQ_rpt_dom"/>
</dbReference>
<sequence length="362" mass="39681">MKRTCLAVAVALLLVACSQTPEEAAPDLSPQFGTPGTYSAVDQLAVGESGVYLGGTWKDKPSLIKFSRSGNIPWVRSLSGQVFEVALDSGGSAYVLFHSSANDAEYFLRKYTQTGTFVWQRQFTVPDGDGSGYYASDVDAQNSLYLSYAGFDASDKKELRKYRSDGTLLYSKPLAEGITDLAVVPDGTTYTVSSKQRLTRYTSQGAQVWQKTLPFAASRVAVGSNSQVYVAGQPVFDNYITENRVLLARYNSSGAKYWQRTVRTGFFAYGGGLDADTEGNVFVSVNDQESPRDDRDVYFYSYNAAGTRLVQRTFDFDYDAKLAELGALNATEVYLGGTDDSSYEEGFLVRLNGLTGSVTWQR</sequence>
<evidence type="ECO:0000259" key="2">
    <source>
        <dbReference type="Pfam" id="PF13360"/>
    </source>
</evidence>
<evidence type="ECO:0000256" key="1">
    <source>
        <dbReference type="SAM" id="SignalP"/>
    </source>
</evidence>
<feature type="chain" id="PRO_5027038792" description="Pyrrolo-quinoline quinone repeat domain-containing protein" evidence="1">
    <location>
        <begin position="25"/>
        <end position="362"/>
    </location>
</feature>
<protein>
    <recommendedName>
        <fullName evidence="2">Pyrrolo-quinoline quinone repeat domain-containing protein</fullName>
    </recommendedName>
</protein>
<keyword evidence="1" id="KW-0732">Signal</keyword>
<dbReference type="Pfam" id="PF13360">
    <property type="entry name" value="PQQ_2"/>
    <property type="match status" value="1"/>
</dbReference>